<evidence type="ECO:0000256" key="1">
    <source>
        <dbReference type="SAM" id="MobiDB-lite"/>
    </source>
</evidence>
<dbReference type="EMBL" id="CP051143">
    <property type="protein sequence ID" value="QIX01688.1"/>
    <property type="molecule type" value="Genomic_DNA"/>
</dbReference>
<dbReference type="Proteomes" id="UP000503462">
    <property type="component" value="Chromosome 5"/>
</dbReference>
<proteinExistence type="predicted"/>
<accession>A0A6H0Y4C0</accession>
<organism evidence="2 3">
    <name type="scientific">Peltaster fructicola</name>
    <dbReference type="NCBI Taxonomy" id="286661"/>
    <lineage>
        <taxon>Eukaryota</taxon>
        <taxon>Fungi</taxon>
        <taxon>Dikarya</taxon>
        <taxon>Ascomycota</taxon>
        <taxon>Pezizomycotina</taxon>
        <taxon>Dothideomycetes</taxon>
        <taxon>Dothideomycetes incertae sedis</taxon>
        <taxon>Peltaster</taxon>
    </lineage>
</organism>
<sequence length="569" mass="60089">MGAGLSNVIKSIDGSSDAEKQIQDSMNALFALGESRNAAAWAQATSDVNKVYAPISKVLLRRQTIVASASVGNKDGVVGGIKGAVGNLMKGQILDGVTDIISSAMDVVLGASSGQVSSQYTYALIATDLGALLRIDVDIYSFELKSSGLQARAKNMTAVTSLISTVNPQNLTLSDLRGIVSLSYGGSPEDRQKAIFELVKAAWENDRKISLGGALDEEDHANFRSLIIPSEYERKYASSLGAVTVEPATPSVDRDALRTAYKKLVATNNTIMANGSSNGNTFGAVGSNGNTLGAVGDSNGVVNGTKRKIHLTPLPGVNEDTMREVFLWIMTTSGSQVTADWVAMMAGAISGFNVTGMVKYVEISGGLSGNAITFKLKVNSSQQCFDLCIKYIRDTMLGQLRKAEYLNYLISHMALQYEHPSDGHLGLITVVQYNANRITNLTDDNIDFYDETDLVLTIPPKGAATLDGPISHIIGRPQAAATNGGTAGGDSDAGDANAKPDATVKKPDTSIPVQWVTYEDQPALVHAVEGRLSSAGKNSGYVLSTNDGFNKPVTVTYTVAQNSSNPALL</sequence>
<feature type="region of interest" description="Disordered" evidence="1">
    <location>
        <begin position="479"/>
        <end position="506"/>
    </location>
</feature>
<name>A0A6H0Y4C0_9PEZI</name>
<keyword evidence="3" id="KW-1185">Reference proteome</keyword>
<protein>
    <submittedName>
        <fullName evidence="2">Uncharacterized protein</fullName>
    </submittedName>
</protein>
<evidence type="ECO:0000313" key="2">
    <source>
        <dbReference type="EMBL" id="QIX01688.1"/>
    </source>
</evidence>
<gene>
    <name evidence="2" type="ORF">AMS68_007205</name>
</gene>
<dbReference type="OrthoDB" id="4757738at2759"/>
<reference evidence="2 3" key="1">
    <citation type="journal article" date="2016" name="Sci. Rep.">
        <title>Peltaster fructicola genome reveals evolution from an invasive phytopathogen to an ectophytic parasite.</title>
        <authorList>
            <person name="Xu C."/>
            <person name="Chen H."/>
            <person name="Gleason M.L."/>
            <person name="Xu J.R."/>
            <person name="Liu H."/>
            <person name="Zhang R."/>
            <person name="Sun G."/>
        </authorList>
    </citation>
    <scope>NUCLEOTIDE SEQUENCE [LARGE SCALE GENOMIC DNA]</scope>
    <source>
        <strain evidence="2 3">LNHT1506</strain>
    </source>
</reference>
<dbReference type="AlphaFoldDB" id="A0A6H0Y4C0"/>
<evidence type="ECO:0000313" key="3">
    <source>
        <dbReference type="Proteomes" id="UP000503462"/>
    </source>
</evidence>